<organism evidence="1">
    <name type="scientific">Brassica napus</name>
    <name type="common">Rape</name>
    <dbReference type="NCBI Taxonomy" id="3708"/>
    <lineage>
        <taxon>Eukaryota</taxon>
        <taxon>Viridiplantae</taxon>
        <taxon>Streptophyta</taxon>
        <taxon>Embryophyta</taxon>
        <taxon>Tracheophyta</taxon>
        <taxon>Spermatophyta</taxon>
        <taxon>Magnoliopsida</taxon>
        <taxon>eudicotyledons</taxon>
        <taxon>Gunneridae</taxon>
        <taxon>Pentapetalae</taxon>
        <taxon>rosids</taxon>
        <taxon>malvids</taxon>
        <taxon>Brassicales</taxon>
        <taxon>Brassicaceae</taxon>
        <taxon>Brassiceae</taxon>
        <taxon>Brassica</taxon>
    </lineage>
</organism>
<dbReference type="EMBL" id="HG994364">
    <property type="protein sequence ID" value="CAF2363807.1"/>
    <property type="molecule type" value="Genomic_DNA"/>
</dbReference>
<proteinExistence type="predicted"/>
<evidence type="ECO:0000313" key="1">
    <source>
        <dbReference type="EMBL" id="CAF2363807.1"/>
    </source>
</evidence>
<reference evidence="1" key="1">
    <citation type="submission" date="2021-01" db="EMBL/GenBank/DDBJ databases">
        <authorList>
            <consortium name="Genoscope - CEA"/>
            <person name="William W."/>
        </authorList>
    </citation>
    <scope>NUCLEOTIDE SEQUENCE</scope>
</reference>
<dbReference type="Proteomes" id="UP001295469">
    <property type="component" value="Chromosome A10"/>
</dbReference>
<dbReference type="AlphaFoldDB" id="A0A817BSB2"/>
<protein>
    <submittedName>
        <fullName evidence="1">(rape) hypothetical protein</fullName>
    </submittedName>
</protein>
<sequence>MHYYISLLYSLRPIPISFYVFATEQNNFFSIVLNTRGNFLPSESNNDLSLFPSCLNHVMAA</sequence>
<gene>
    <name evidence="1" type="ORF">DARMORV10_A10P33730.1</name>
</gene>
<name>A0A817BSB2_BRANA</name>
<accession>A0A817BSB2</accession>